<name>A0A7V8SWS2_9BACT</name>
<dbReference type="EMBL" id="JACDQQ010000784">
    <property type="protein sequence ID" value="MBA0084947.1"/>
    <property type="molecule type" value="Genomic_DNA"/>
</dbReference>
<evidence type="ECO:0000256" key="3">
    <source>
        <dbReference type="ARBA" id="ARBA00015086"/>
    </source>
</evidence>
<dbReference type="UniPathway" id="UPA00539"/>
<proteinExistence type="inferred from homology"/>
<dbReference type="Pfam" id="PF08042">
    <property type="entry name" value="PqqA"/>
    <property type="match status" value="1"/>
</dbReference>
<gene>
    <name evidence="5" type="primary">pqqA</name>
    <name evidence="5" type="ORF">HRJ53_08125</name>
</gene>
<reference evidence="5" key="1">
    <citation type="submission" date="2020-06" db="EMBL/GenBank/DDBJ databases">
        <title>Legume-microbial interactions unlock mineral nutrients during tropical forest succession.</title>
        <authorList>
            <person name="Epihov D.Z."/>
        </authorList>
    </citation>
    <scope>NUCLEOTIDE SEQUENCE [LARGE SCALE GENOMIC DNA]</scope>
    <source>
        <strain evidence="5">Pan2503</strain>
    </source>
</reference>
<evidence type="ECO:0000313" key="6">
    <source>
        <dbReference type="Proteomes" id="UP000567293"/>
    </source>
</evidence>
<dbReference type="AlphaFoldDB" id="A0A7V8SWS2"/>
<evidence type="ECO:0000313" key="5">
    <source>
        <dbReference type="EMBL" id="MBA0084947.1"/>
    </source>
</evidence>
<evidence type="ECO:0000256" key="2">
    <source>
        <dbReference type="ARBA" id="ARBA00009325"/>
    </source>
</evidence>
<accession>A0A7V8SWS2</accession>
<protein>
    <recommendedName>
        <fullName evidence="3">Coenzyme PQQ synthesis protein A</fullName>
    </recommendedName>
</protein>
<organism evidence="5 6">
    <name type="scientific">Candidatus Acidiferrum panamense</name>
    <dbReference type="NCBI Taxonomy" id="2741543"/>
    <lineage>
        <taxon>Bacteria</taxon>
        <taxon>Pseudomonadati</taxon>
        <taxon>Acidobacteriota</taxon>
        <taxon>Terriglobia</taxon>
        <taxon>Candidatus Acidiferrales</taxon>
        <taxon>Candidatus Acidiferrum</taxon>
    </lineage>
</organism>
<evidence type="ECO:0000256" key="4">
    <source>
        <dbReference type="ARBA" id="ARBA00022905"/>
    </source>
</evidence>
<comment type="pathway">
    <text evidence="1">Cofactor biosynthesis; pyrroloquinoline quinone biosynthesis.</text>
</comment>
<comment type="similarity">
    <text evidence="2">Belongs to the PqqA family.</text>
</comment>
<sequence>MTWETPQVEEICLSCEINTYSNGDF</sequence>
<keyword evidence="6" id="KW-1185">Reference proteome</keyword>
<dbReference type="NCBIfam" id="TIGR02107">
    <property type="entry name" value="PQQ_syn_pqqA"/>
    <property type="match status" value="1"/>
</dbReference>
<dbReference type="Proteomes" id="UP000567293">
    <property type="component" value="Unassembled WGS sequence"/>
</dbReference>
<evidence type="ECO:0000256" key="1">
    <source>
        <dbReference type="ARBA" id="ARBA00004886"/>
    </source>
</evidence>
<comment type="caution">
    <text evidence="5">The sequence shown here is derived from an EMBL/GenBank/DDBJ whole genome shotgun (WGS) entry which is preliminary data.</text>
</comment>
<dbReference type="GO" id="GO:0018189">
    <property type="term" value="P:pyrroloquinoline quinone biosynthetic process"/>
    <property type="evidence" value="ECO:0007669"/>
    <property type="project" value="UniProtKB-UniPathway"/>
</dbReference>
<keyword evidence="4" id="KW-0884">PQQ biosynthesis</keyword>
<dbReference type="InterPro" id="IPR011725">
    <property type="entry name" value="PQQ_synth_PqqA"/>
</dbReference>